<reference evidence="3" key="1">
    <citation type="submission" date="2017-02" db="UniProtKB">
        <authorList>
            <consortium name="WormBaseParasite"/>
        </authorList>
    </citation>
    <scope>IDENTIFICATION</scope>
</reference>
<reference evidence="1 2" key="2">
    <citation type="submission" date="2018-11" db="EMBL/GenBank/DDBJ databases">
        <authorList>
            <consortium name="Pathogen Informatics"/>
        </authorList>
    </citation>
    <scope>NUCLEOTIDE SEQUENCE [LARGE SCALE GENOMIC DNA]</scope>
</reference>
<dbReference type="WBParaSite" id="ASIM_0000956801-mRNA-1">
    <property type="protein sequence ID" value="ASIM_0000956801-mRNA-1"/>
    <property type="gene ID" value="ASIM_0000956801"/>
</dbReference>
<protein>
    <submittedName>
        <fullName evidence="3">Transcriptional regulator</fullName>
    </submittedName>
</protein>
<dbReference type="EMBL" id="UYRR01027993">
    <property type="protein sequence ID" value="VDK38505.1"/>
    <property type="molecule type" value="Genomic_DNA"/>
</dbReference>
<evidence type="ECO:0000313" key="3">
    <source>
        <dbReference type="WBParaSite" id="ASIM_0000956801-mRNA-1"/>
    </source>
</evidence>
<name>A0A0M3JPH2_ANISI</name>
<organism evidence="3">
    <name type="scientific">Anisakis simplex</name>
    <name type="common">Herring worm</name>
    <dbReference type="NCBI Taxonomy" id="6269"/>
    <lineage>
        <taxon>Eukaryota</taxon>
        <taxon>Metazoa</taxon>
        <taxon>Ecdysozoa</taxon>
        <taxon>Nematoda</taxon>
        <taxon>Chromadorea</taxon>
        <taxon>Rhabditida</taxon>
        <taxon>Spirurina</taxon>
        <taxon>Ascaridomorpha</taxon>
        <taxon>Ascaridoidea</taxon>
        <taxon>Anisakidae</taxon>
        <taxon>Anisakis</taxon>
        <taxon>Anisakis simplex complex</taxon>
    </lineage>
</organism>
<dbReference type="AlphaFoldDB" id="A0A0M3JPH2"/>
<keyword evidence="2" id="KW-1185">Reference proteome</keyword>
<evidence type="ECO:0000313" key="1">
    <source>
        <dbReference type="EMBL" id="VDK38505.1"/>
    </source>
</evidence>
<accession>A0A0M3JPH2</accession>
<gene>
    <name evidence="1" type="ORF">ASIM_LOCUS9306</name>
</gene>
<dbReference type="Proteomes" id="UP000267096">
    <property type="component" value="Unassembled WGS sequence"/>
</dbReference>
<dbReference type="OrthoDB" id="10611804at2759"/>
<evidence type="ECO:0000313" key="2">
    <source>
        <dbReference type="Proteomes" id="UP000267096"/>
    </source>
</evidence>
<sequence>MNVLNGIIGDLRQLDTELDHQYRTIANAVLLSSHLKLLAIVTAGNDFQLQSYHGFQHLLHQSTFRSALNQVCALDGFSVVNTIASSRYY</sequence>
<proteinExistence type="predicted"/>